<evidence type="ECO:0000313" key="2">
    <source>
        <dbReference type="Proteomes" id="UP000192907"/>
    </source>
</evidence>
<sequence>MRLTIAISLMMALACAKQENQVSSQKRILRPVDKPVPFEPVVEEEFGYVEEVQVSDLSESLAQACQQLKLIPDLAVINRERNTLCPADEDFSRYRFHLESPYSGIGEPFIEFLFSQELPDNYSEYTAITSMAIPVASEDYIMNYVKQAMQIGSVTIGGDFQYEAYFFPEQDIQVTNPELLEKQEYRAETKFVYGRHHFNAFHDVGLNLYKLGRGVYVSLEEWVSDPDLGKLEFKANRRLTLYVSQEGQTFTLSAFRTIGYNQGHHDQALNRSKQYRSHRVKTEYAYLLDRI</sequence>
<gene>
    <name evidence="1" type="ORF">SAMN06296036_13113</name>
</gene>
<reference evidence="2" key="1">
    <citation type="submission" date="2017-04" db="EMBL/GenBank/DDBJ databases">
        <authorList>
            <person name="Varghese N."/>
            <person name="Submissions S."/>
        </authorList>
    </citation>
    <scope>NUCLEOTIDE SEQUENCE [LARGE SCALE GENOMIC DNA]</scope>
    <source>
        <strain evidence="2">RKEM611</strain>
    </source>
</reference>
<dbReference type="RefSeq" id="WP_132325193.1">
    <property type="nucleotide sequence ID" value="NZ_FWZT01000031.1"/>
</dbReference>
<dbReference type="Proteomes" id="UP000192907">
    <property type="component" value="Unassembled WGS sequence"/>
</dbReference>
<keyword evidence="2" id="KW-1185">Reference proteome</keyword>
<organism evidence="1 2">
    <name type="scientific">Pseudobacteriovorax antillogorgiicola</name>
    <dbReference type="NCBI Taxonomy" id="1513793"/>
    <lineage>
        <taxon>Bacteria</taxon>
        <taxon>Pseudomonadati</taxon>
        <taxon>Bdellovibrionota</taxon>
        <taxon>Oligoflexia</taxon>
        <taxon>Oligoflexales</taxon>
        <taxon>Pseudobacteriovoracaceae</taxon>
        <taxon>Pseudobacteriovorax</taxon>
    </lineage>
</organism>
<dbReference type="EMBL" id="FWZT01000031">
    <property type="protein sequence ID" value="SMF77217.1"/>
    <property type="molecule type" value="Genomic_DNA"/>
</dbReference>
<protein>
    <submittedName>
        <fullName evidence="1">Uncharacterized protein</fullName>
    </submittedName>
</protein>
<dbReference type="AlphaFoldDB" id="A0A1Y6CM65"/>
<accession>A0A1Y6CM65</accession>
<proteinExistence type="predicted"/>
<dbReference type="PROSITE" id="PS51257">
    <property type="entry name" value="PROKAR_LIPOPROTEIN"/>
    <property type="match status" value="1"/>
</dbReference>
<evidence type="ECO:0000313" key="1">
    <source>
        <dbReference type="EMBL" id="SMF77217.1"/>
    </source>
</evidence>
<name>A0A1Y6CM65_9BACT</name>